<dbReference type="Proteomes" id="UP000009223">
    <property type="component" value="Chromosome"/>
</dbReference>
<dbReference type="KEGG" id="tpi:TREPR_2169"/>
<proteinExistence type="predicted"/>
<dbReference type="STRING" id="545694.TREPR_2169"/>
<reference evidence="1 2" key="2">
    <citation type="journal article" date="2011" name="ISME J.">
        <title>RNA-seq reveals cooperative metabolic interactions between two termite-gut spirochete species in co-culture.</title>
        <authorList>
            <person name="Rosenthal A.Z."/>
            <person name="Matson E.G."/>
            <person name="Eldar A."/>
            <person name="Leadbetter J.R."/>
        </authorList>
    </citation>
    <scope>NUCLEOTIDE SEQUENCE [LARGE SCALE GENOMIC DNA]</scope>
    <source>
        <strain evidence="2">ATCC BAA-887 / DSM 12427 / ZAS-2</strain>
    </source>
</reference>
<protein>
    <submittedName>
        <fullName evidence="1">MobC</fullName>
    </submittedName>
</protein>
<dbReference type="AlphaFoldDB" id="F5YJ33"/>
<evidence type="ECO:0000313" key="1">
    <source>
        <dbReference type="EMBL" id="AEF85603.1"/>
    </source>
</evidence>
<reference evidence="2" key="1">
    <citation type="submission" date="2009-12" db="EMBL/GenBank/DDBJ databases">
        <title>Complete sequence of Treponema primitia strain ZAS-2.</title>
        <authorList>
            <person name="Tetu S.G."/>
            <person name="Matson E."/>
            <person name="Ren Q."/>
            <person name="Seshadri R."/>
            <person name="Elbourne L."/>
            <person name="Hassan K.A."/>
            <person name="Durkin A."/>
            <person name="Radune D."/>
            <person name="Mohamoud Y."/>
            <person name="Shay R."/>
            <person name="Jin S."/>
            <person name="Zhang X."/>
            <person name="Lucey K."/>
            <person name="Ballor N.R."/>
            <person name="Ottesen E."/>
            <person name="Rosenthal R."/>
            <person name="Allen A."/>
            <person name="Leadbetter J.R."/>
            <person name="Paulsen I.T."/>
        </authorList>
    </citation>
    <scope>NUCLEOTIDE SEQUENCE [LARGE SCALE GENOMIC DNA]</scope>
    <source>
        <strain evidence="2">ATCC BAA-887 / DSM 12427 / ZAS-2</strain>
    </source>
</reference>
<sequence>MPLLKEIIYGKIIDILLSEEIMDKTVENIIENIDFSMKMEDMPLTEDDKYRLRNCITGKVDINEVLQETIKKYTLVEA</sequence>
<dbReference type="HOGENOM" id="CLU_2621006_0_0_12"/>
<accession>F5YJ33</accession>
<gene>
    <name evidence="1" type="ordered locus">TREPR_2169</name>
</gene>
<name>F5YJ33_TREPZ</name>
<dbReference type="RefSeq" id="WP_015708014.1">
    <property type="nucleotide sequence ID" value="NC_015578.1"/>
</dbReference>
<keyword evidence="2" id="KW-1185">Reference proteome</keyword>
<evidence type="ECO:0000313" key="2">
    <source>
        <dbReference type="Proteomes" id="UP000009223"/>
    </source>
</evidence>
<dbReference type="EMBL" id="CP001843">
    <property type="protein sequence ID" value="AEF85603.1"/>
    <property type="molecule type" value="Genomic_DNA"/>
</dbReference>
<organism evidence="1 2">
    <name type="scientific">Treponema primitia (strain ATCC BAA-887 / DSM 12427 / ZAS-2)</name>
    <dbReference type="NCBI Taxonomy" id="545694"/>
    <lineage>
        <taxon>Bacteria</taxon>
        <taxon>Pseudomonadati</taxon>
        <taxon>Spirochaetota</taxon>
        <taxon>Spirochaetia</taxon>
        <taxon>Spirochaetales</taxon>
        <taxon>Treponemataceae</taxon>
        <taxon>Treponema</taxon>
    </lineage>
</organism>